<dbReference type="HOGENOM" id="CLU_012862_4_2_1"/>
<evidence type="ECO:0000256" key="10">
    <source>
        <dbReference type="ARBA" id="ARBA00023239"/>
    </source>
</evidence>
<keyword evidence="8" id="KW-0411">Iron-sulfur</keyword>
<evidence type="ECO:0000256" key="1">
    <source>
        <dbReference type="ARBA" id="ARBA00008343"/>
    </source>
</evidence>
<evidence type="ECO:0000256" key="11">
    <source>
        <dbReference type="ARBA" id="ARBA00023295"/>
    </source>
</evidence>
<evidence type="ECO:0000256" key="8">
    <source>
        <dbReference type="ARBA" id="ARBA00023014"/>
    </source>
</evidence>
<dbReference type="PROSITE" id="PS01155">
    <property type="entry name" value="ENDONUCLEASE_III_2"/>
    <property type="match status" value="1"/>
</dbReference>
<reference evidence="13 14" key="2">
    <citation type="journal article" date="2008" name="Nature">
        <title>The Phaeodactylum genome reveals the evolutionary history of diatom genomes.</title>
        <authorList>
            <person name="Bowler C."/>
            <person name="Allen A.E."/>
            <person name="Badger J.H."/>
            <person name="Grimwood J."/>
            <person name="Jabbari K."/>
            <person name="Kuo A."/>
            <person name="Maheswari U."/>
            <person name="Martens C."/>
            <person name="Maumus F."/>
            <person name="Otillar R.P."/>
            <person name="Rayko E."/>
            <person name="Salamov A."/>
            <person name="Vandepoele K."/>
            <person name="Beszteri B."/>
            <person name="Gruber A."/>
            <person name="Heijde M."/>
            <person name="Katinka M."/>
            <person name="Mock T."/>
            <person name="Valentin K."/>
            <person name="Verret F."/>
            <person name="Berges J.A."/>
            <person name="Brownlee C."/>
            <person name="Cadoret J.P."/>
            <person name="Chiovitti A."/>
            <person name="Choi C.J."/>
            <person name="Coesel S."/>
            <person name="De Martino A."/>
            <person name="Detter J.C."/>
            <person name="Durkin C."/>
            <person name="Falciatore A."/>
            <person name="Fournet J."/>
            <person name="Haruta M."/>
            <person name="Huysman M.J."/>
            <person name="Jenkins B.D."/>
            <person name="Jiroutova K."/>
            <person name="Jorgensen R.E."/>
            <person name="Joubert Y."/>
            <person name="Kaplan A."/>
            <person name="Kroger N."/>
            <person name="Kroth P.G."/>
            <person name="La Roche J."/>
            <person name="Lindquist E."/>
            <person name="Lommer M."/>
            <person name="Martin-Jezequel V."/>
            <person name="Lopez P.J."/>
            <person name="Lucas S."/>
            <person name="Mangogna M."/>
            <person name="McGinnis K."/>
            <person name="Medlin L.K."/>
            <person name="Montsant A."/>
            <person name="Oudot-Le Secq M.P."/>
            <person name="Napoli C."/>
            <person name="Obornik M."/>
            <person name="Parker M.S."/>
            <person name="Petit J.L."/>
            <person name="Porcel B.M."/>
            <person name="Poulsen N."/>
            <person name="Robison M."/>
            <person name="Rychlewski L."/>
            <person name="Rynearson T.A."/>
            <person name="Schmutz J."/>
            <person name="Shapiro H."/>
            <person name="Siaut M."/>
            <person name="Stanley M."/>
            <person name="Sussman M.R."/>
            <person name="Taylor A.R."/>
            <person name="Vardi A."/>
            <person name="von Dassow P."/>
            <person name="Vyverman W."/>
            <person name="Willis A."/>
            <person name="Wyrwicz L.S."/>
            <person name="Rokhsar D.S."/>
            <person name="Weissenbach J."/>
            <person name="Armbrust E.V."/>
            <person name="Green B.R."/>
            <person name="Van de Peer Y."/>
            <person name="Grigoriev I.V."/>
        </authorList>
    </citation>
    <scope>NUCLEOTIDE SEQUENCE [LARGE SCALE GENOMIC DNA]</scope>
    <source>
        <strain evidence="13 14">CCMP1335</strain>
    </source>
</reference>
<dbReference type="PIRSF" id="PIRSF001435">
    <property type="entry name" value="Nth"/>
    <property type="match status" value="1"/>
</dbReference>
<dbReference type="STRING" id="35128.B5YND0"/>
<protein>
    <recommendedName>
        <fullName evidence="2">DNA-(apurinic or apyrimidinic site) lyase</fullName>
        <ecNumber evidence="2">4.2.99.18</ecNumber>
    </recommendedName>
</protein>
<keyword evidence="10" id="KW-0456">Lyase</keyword>
<dbReference type="InterPro" id="IPR004036">
    <property type="entry name" value="Endonuclease-III-like_CS2"/>
</dbReference>
<evidence type="ECO:0000256" key="9">
    <source>
        <dbReference type="ARBA" id="ARBA00023204"/>
    </source>
</evidence>
<sequence>MTPPFGWEDIYSLVNELRSDRSAPVDTDGGEALPEKHLGEVVHRYQVLMALMLSSQTKDAVVGETMRSLQKHGLTVENIHKTDSELLNKLIGKVGFHNNKTKYIKQATEIIITQYNGDIPSTADELMTLPGVGPKMAYIVESVAFGTVTGIGVDTHMHRIFNQLAWVDSKNPEGTREQLEGWLPRDKWDEVNVLWVGFGQEV</sequence>
<dbReference type="eggNOG" id="KOG1921">
    <property type="taxonomic scope" value="Eukaryota"/>
</dbReference>
<name>B5YND0_THAPS</name>
<dbReference type="OMA" id="QIIWYGR"/>
<dbReference type="SMART" id="SM00478">
    <property type="entry name" value="ENDO3c"/>
    <property type="match status" value="1"/>
</dbReference>
<keyword evidence="6" id="KW-0378">Hydrolase</keyword>
<dbReference type="AlphaFoldDB" id="B5YND0"/>
<dbReference type="KEGG" id="tps:THAPS_35464"/>
<dbReference type="RefSeq" id="XP_002296249.1">
    <property type="nucleotide sequence ID" value="XM_002296213.1"/>
</dbReference>
<dbReference type="Gene3D" id="1.10.1670.10">
    <property type="entry name" value="Helix-hairpin-Helix base-excision DNA repair enzymes (C-terminal)"/>
    <property type="match status" value="1"/>
</dbReference>
<evidence type="ECO:0000259" key="12">
    <source>
        <dbReference type="SMART" id="SM00478"/>
    </source>
</evidence>
<dbReference type="GO" id="GO:0006285">
    <property type="term" value="P:base-excision repair, AP site formation"/>
    <property type="evidence" value="ECO:0000318"/>
    <property type="project" value="GO_Central"/>
</dbReference>
<evidence type="ECO:0000313" key="13">
    <source>
        <dbReference type="EMBL" id="ACI64966.1"/>
    </source>
</evidence>
<comment type="similarity">
    <text evidence="1">Belongs to the Nth/MutY family.</text>
</comment>
<dbReference type="InParanoid" id="B5YND0"/>
<dbReference type="GeneID" id="7450665"/>
<dbReference type="GO" id="GO:0005634">
    <property type="term" value="C:nucleus"/>
    <property type="evidence" value="ECO:0000318"/>
    <property type="project" value="GO_Central"/>
</dbReference>
<gene>
    <name evidence="13" type="ORF">THAPS_35464</name>
</gene>
<dbReference type="GO" id="GO:0003906">
    <property type="term" value="F:DNA-(apurinic or apyrimidinic site) endonuclease activity"/>
    <property type="evidence" value="ECO:0000318"/>
    <property type="project" value="GO_Central"/>
</dbReference>
<evidence type="ECO:0000256" key="2">
    <source>
        <dbReference type="ARBA" id="ARBA00012720"/>
    </source>
</evidence>
<evidence type="ECO:0000256" key="6">
    <source>
        <dbReference type="ARBA" id="ARBA00022801"/>
    </source>
</evidence>
<accession>B5YND0</accession>
<dbReference type="Proteomes" id="UP000001449">
    <property type="component" value="Chromosome 7"/>
</dbReference>
<keyword evidence="9" id="KW-0234">DNA repair</keyword>
<dbReference type="Pfam" id="PF00633">
    <property type="entry name" value="HHH"/>
    <property type="match status" value="1"/>
</dbReference>
<keyword evidence="7" id="KW-0408">Iron</keyword>
<dbReference type="EC" id="4.2.99.18" evidence="2"/>
<dbReference type="SUPFAM" id="SSF48150">
    <property type="entry name" value="DNA-glycosylase"/>
    <property type="match status" value="1"/>
</dbReference>
<evidence type="ECO:0000256" key="5">
    <source>
        <dbReference type="ARBA" id="ARBA00022763"/>
    </source>
</evidence>
<dbReference type="GO" id="GO:0051539">
    <property type="term" value="F:4 iron, 4 sulfur cluster binding"/>
    <property type="evidence" value="ECO:0007669"/>
    <property type="project" value="UniProtKB-KW"/>
</dbReference>
<feature type="non-terminal residue" evidence="13">
    <location>
        <position position="202"/>
    </location>
</feature>
<keyword evidence="3" id="KW-0004">4Fe-4S</keyword>
<dbReference type="InterPro" id="IPR003265">
    <property type="entry name" value="HhH-GPD_domain"/>
</dbReference>
<keyword evidence="4" id="KW-0479">Metal-binding</keyword>
<dbReference type="GO" id="GO:0003677">
    <property type="term" value="F:DNA binding"/>
    <property type="evidence" value="ECO:0007669"/>
    <property type="project" value="InterPro"/>
</dbReference>
<dbReference type="GO" id="GO:0000703">
    <property type="term" value="F:oxidized pyrimidine nucleobase lesion DNA N-glycosylase activity"/>
    <property type="evidence" value="ECO:0000318"/>
    <property type="project" value="GO_Central"/>
</dbReference>
<keyword evidence="5" id="KW-0227">DNA damage</keyword>
<feature type="domain" description="HhH-GPD" evidence="12">
    <location>
        <begin position="53"/>
        <end position="201"/>
    </location>
</feature>
<keyword evidence="11" id="KW-0326">Glycosidase</keyword>
<dbReference type="Pfam" id="PF00730">
    <property type="entry name" value="HhH-GPD"/>
    <property type="match status" value="1"/>
</dbReference>
<dbReference type="EMBL" id="CP001160">
    <property type="protein sequence ID" value="ACI64966.1"/>
    <property type="molecule type" value="Genomic_DNA"/>
</dbReference>
<dbReference type="PaxDb" id="35128-Thaps35464"/>
<dbReference type="CDD" id="cd00056">
    <property type="entry name" value="ENDO3c"/>
    <property type="match status" value="1"/>
</dbReference>
<dbReference type="InterPro" id="IPR023170">
    <property type="entry name" value="HhH_base_excis_C"/>
</dbReference>
<reference evidence="13 14" key="1">
    <citation type="journal article" date="2004" name="Science">
        <title>The genome of the diatom Thalassiosira pseudonana: ecology, evolution, and metabolism.</title>
        <authorList>
            <person name="Armbrust E.V."/>
            <person name="Berges J.A."/>
            <person name="Bowler C."/>
            <person name="Green B.R."/>
            <person name="Martinez D."/>
            <person name="Putnam N.H."/>
            <person name="Zhou S."/>
            <person name="Allen A.E."/>
            <person name="Apt K.E."/>
            <person name="Bechner M."/>
            <person name="Brzezinski M.A."/>
            <person name="Chaal B.K."/>
            <person name="Chiovitti A."/>
            <person name="Davis A.K."/>
            <person name="Demarest M.S."/>
            <person name="Detter J.C."/>
            <person name="Glavina T."/>
            <person name="Goodstein D."/>
            <person name="Hadi M.Z."/>
            <person name="Hellsten U."/>
            <person name="Hildebrand M."/>
            <person name="Jenkins B.D."/>
            <person name="Jurka J."/>
            <person name="Kapitonov V.V."/>
            <person name="Kroger N."/>
            <person name="Lau W.W."/>
            <person name="Lane T.W."/>
            <person name="Larimer F.W."/>
            <person name="Lippmeier J.C."/>
            <person name="Lucas S."/>
            <person name="Medina M."/>
            <person name="Montsant A."/>
            <person name="Obornik M."/>
            <person name="Parker M.S."/>
            <person name="Palenik B."/>
            <person name="Pazour G.J."/>
            <person name="Richardson P.M."/>
            <person name="Rynearson T.A."/>
            <person name="Saito M.A."/>
            <person name="Schwartz D.C."/>
            <person name="Thamatrakoln K."/>
            <person name="Valentin K."/>
            <person name="Vardi A."/>
            <person name="Wilkerson F.P."/>
            <person name="Rokhsar D.S."/>
        </authorList>
    </citation>
    <scope>NUCLEOTIDE SEQUENCE [LARGE SCALE GENOMIC DNA]</scope>
    <source>
        <strain evidence="13 14">CCMP1335</strain>
    </source>
</reference>
<dbReference type="GO" id="GO:0046872">
    <property type="term" value="F:metal ion binding"/>
    <property type="evidence" value="ECO:0007669"/>
    <property type="project" value="UniProtKB-KW"/>
</dbReference>
<dbReference type="GO" id="GO:0006289">
    <property type="term" value="P:nucleotide-excision repair"/>
    <property type="evidence" value="ECO:0000318"/>
    <property type="project" value="GO_Central"/>
</dbReference>
<dbReference type="Gene3D" id="1.10.340.30">
    <property type="entry name" value="Hypothetical protein, domain 2"/>
    <property type="match status" value="1"/>
</dbReference>
<dbReference type="PANTHER" id="PTHR43286:SF1">
    <property type="entry name" value="ENDONUCLEASE III-LIKE PROTEIN 1"/>
    <property type="match status" value="1"/>
</dbReference>
<dbReference type="GO" id="GO:0140078">
    <property type="term" value="F:class I DNA-(apurinic or apyrimidinic site) endonuclease activity"/>
    <property type="evidence" value="ECO:0007669"/>
    <property type="project" value="UniProtKB-EC"/>
</dbReference>
<dbReference type="FunFam" id="1.10.340.30:FF:000005">
    <property type="entry name" value="Endonuclease III-like protein 1"/>
    <property type="match status" value="1"/>
</dbReference>
<evidence type="ECO:0000313" key="14">
    <source>
        <dbReference type="Proteomes" id="UP000001449"/>
    </source>
</evidence>
<proteinExistence type="inferred from homology"/>
<evidence type="ECO:0000256" key="3">
    <source>
        <dbReference type="ARBA" id="ARBA00022485"/>
    </source>
</evidence>
<evidence type="ECO:0000256" key="4">
    <source>
        <dbReference type="ARBA" id="ARBA00022723"/>
    </source>
</evidence>
<dbReference type="InterPro" id="IPR000445">
    <property type="entry name" value="HhH_motif"/>
</dbReference>
<keyword evidence="14" id="KW-1185">Reference proteome</keyword>
<organism evidence="13 14">
    <name type="scientific">Thalassiosira pseudonana</name>
    <name type="common">Marine diatom</name>
    <name type="synonym">Cyclotella nana</name>
    <dbReference type="NCBI Taxonomy" id="35128"/>
    <lineage>
        <taxon>Eukaryota</taxon>
        <taxon>Sar</taxon>
        <taxon>Stramenopiles</taxon>
        <taxon>Ochrophyta</taxon>
        <taxon>Bacillariophyta</taxon>
        <taxon>Coscinodiscophyceae</taxon>
        <taxon>Thalassiosirophycidae</taxon>
        <taxon>Thalassiosirales</taxon>
        <taxon>Thalassiosiraceae</taxon>
        <taxon>Thalassiosira</taxon>
    </lineage>
</organism>
<dbReference type="PANTHER" id="PTHR43286">
    <property type="entry name" value="ENDONUCLEASE III-LIKE PROTEIN 1"/>
    <property type="match status" value="1"/>
</dbReference>
<dbReference type="InterPro" id="IPR011257">
    <property type="entry name" value="DNA_glycosylase"/>
</dbReference>
<evidence type="ECO:0000256" key="7">
    <source>
        <dbReference type="ARBA" id="ARBA00023004"/>
    </source>
</evidence>